<dbReference type="PANTHER" id="PTHR11699">
    <property type="entry name" value="ALDEHYDE DEHYDROGENASE-RELATED"/>
    <property type="match status" value="1"/>
</dbReference>
<dbReference type="SUPFAM" id="SSF53720">
    <property type="entry name" value="ALDH-like"/>
    <property type="match status" value="1"/>
</dbReference>
<dbReference type="OrthoDB" id="9812625at2"/>
<dbReference type="AlphaFoldDB" id="A0A553GXC0"/>
<evidence type="ECO:0000259" key="6">
    <source>
        <dbReference type="Pfam" id="PF00171"/>
    </source>
</evidence>
<name>A0A553GXC0_9PSED</name>
<dbReference type="PROSITE" id="PS00070">
    <property type="entry name" value="ALDEHYDE_DEHYDR_CYS"/>
    <property type="match status" value="1"/>
</dbReference>
<dbReference type="InterPro" id="IPR016163">
    <property type="entry name" value="Ald_DH_C"/>
</dbReference>
<keyword evidence="8" id="KW-1185">Reference proteome</keyword>
<evidence type="ECO:0000256" key="5">
    <source>
        <dbReference type="RuleBase" id="RU003345"/>
    </source>
</evidence>
<dbReference type="Gene3D" id="3.40.605.10">
    <property type="entry name" value="Aldehyde Dehydrogenase, Chain A, domain 1"/>
    <property type="match status" value="1"/>
</dbReference>
<feature type="domain" description="Aldehyde dehydrogenase" evidence="6">
    <location>
        <begin position="28"/>
        <end position="492"/>
    </location>
</feature>
<dbReference type="GO" id="GO:0016620">
    <property type="term" value="F:oxidoreductase activity, acting on the aldehyde or oxo group of donors, NAD or NADP as acceptor"/>
    <property type="evidence" value="ECO:0007669"/>
    <property type="project" value="InterPro"/>
</dbReference>
<keyword evidence="2 5" id="KW-0560">Oxidoreductase</keyword>
<comment type="similarity">
    <text evidence="1 5">Belongs to the aldehyde dehydrogenase family.</text>
</comment>
<evidence type="ECO:0000256" key="3">
    <source>
        <dbReference type="ARBA" id="ARBA00023027"/>
    </source>
</evidence>
<evidence type="ECO:0000256" key="1">
    <source>
        <dbReference type="ARBA" id="ARBA00009986"/>
    </source>
</evidence>
<accession>A0A553GXC0</accession>
<dbReference type="InterPro" id="IPR016160">
    <property type="entry name" value="Ald_DH_CS_CYS"/>
</dbReference>
<dbReference type="Proteomes" id="UP000315235">
    <property type="component" value="Unassembled WGS sequence"/>
</dbReference>
<proteinExistence type="inferred from homology"/>
<evidence type="ECO:0000313" key="7">
    <source>
        <dbReference type="EMBL" id="TRX74154.1"/>
    </source>
</evidence>
<dbReference type="FunFam" id="3.40.309.10:FF:000012">
    <property type="entry name" value="Betaine aldehyde dehydrogenase"/>
    <property type="match status" value="1"/>
</dbReference>
<reference evidence="7 8" key="1">
    <citation type="submission" date="2019-07" db="EMBL/GenBank/DDBJ databases">
        <title>Pseudomonas mangiferae sp. nov., isolated from bark of mango tree in Thailand.</title>
        <authorList>
            <person name="Srisuk N."/>
            <person name="Anurat P."/>
        </authorList>
    </citation>
    <scope>NUCLEOTIDE SEQUENCE [LARGE SCALE GENOMIC DNA]</scope>
    <source>
        <strain evidence="7 8">DMKU_BBB3-04</strain>
    </source>
</reference>
<dbReference type="FunFam" id="3.40.605.10:FF:000011">
    <property type="entry name" value="ALD5p Mitochondrial aldehyde dehydrogenase"/>
    <property type="match status" value="1"/>
</dbReference>
<dbReference type="InterPro" id="IPR016162">
    <property type="entry name" value="Ald_DH_N"/>
</dbReference>
<evidence type="ECO:0000256" key="4">
    <source>
        <dbReference type="PROSITE-ProRule" id="PRU10007"/>
    </source>
</evidence>
<dbReference type="RefSeq" id="WP_143488892.1">
    <property type="nucleotide sequence ID" value="NZ_VJOY01000009.1"/>
</dbReference>
<evidence type="ECO:0000256" key="2">
    <source>
        <dbReference type="ARBA" id="ARBA00023002"/>
    </source>
</evidence>
<dbReference type="Pfam" id="PF00171">
    <property type="entry name" value="Aldedh"/>
    <property type="match status" value="1"/>
</dbReference>
<dbReference type="EMBL" id="VJOY01000009">
    <property type="protein sequence ID" value="TRX74154.1"/>
    <property type="molecule type" value="Genomic_DNA"/>
</dbReference>
<dbReference type="InterPro" id="IPR029510">
    <property type="entry name" value="Ald_DH_CS_GLU"/>
</dbReference>
<comment type="caution">
    <text evidence="7">The sequence shown here is derived from an EMBL/GenBank/DDBJ whole genome shotgun (WGS) entry which is preliminary data.</text>
</comment>
<dbReference type="Gene3D" id="3.40.309.10">
    <property type="entry name" value="Aldehyde Dehydrogenase, Chain A, domain 2"/>
    <property type="match status" value="1"/>
</dbReference>
<dbReference type="InterPro" id="IPR015590">
    <property type="entry name" value="Aldehyde_DH_dom"/>
</dbReference>
<keyword evidence="3" id="KW-0520">NAD</keyword>
<feature type="active site" evidence="4">
    <location>
        <position position="267"/>
    </location>
</feature>
<dbReference type="InterPro" id="IPR016161">
    <property type="entry name" value="Ald_DH/histidinol_DH"/>
</dbReference>
<protein>
    <submittedName>
        <fullName evidence="7">Aldehyde dehydrogenase family protein</fullName>
    </submittedName>
</protein>
<organism evidence="7 8">
    <name type="scientific">Pseudomonas mangiferae</name>
    <dbReference type="NCBI Taxonomy" id="2593654"/>
    <lineage>
        <taxon>Bacteria</taxon>
        <taxon>Pseudomonadati</taxon>
        <taxon>Pseudomonadota</taxon>
        <taxon>Gammaproteobacteria</taxon>
        <taxon>Pseudomonadales</taxon>
        <taxon>Pseudomonadaceae</taxon>
        <taxon>Pseudomonas</taxon>
    </lineage>
</organism>
<sequence>MHTLYSRLGANVTAFLARPHRLLIDGQWVEPRSERRFDVEDPGTGAVIARVAEGTAADIDLAVAAARRAFESGPWATSRPAERTRLLLRLAELLEQHGDELAQLETLDNGKPLAVARRGIAGTADMVRYMAGWATKLTGEAVPLSMPGEWHAYTAHEPVGVVGQIIPWNFPLSMAIWKLAPALAAGCTVVLKPAEQTPLNALRLGELILEAGFPPGVVNIVTGFGGDAGAALAAHPGVDKVAFTGSTQTGKRIVQAALGNLKRVTLELGGKSPVFIFPDADLEAAIPGAANAIFFNSGQVCSAGSRLYVHRRVYDRVLADIAAHGERLRLGHGLEEGVDLGPLISRPQRERVEAYVADGRASGVEVLGGRQVLPEHGHFVAPTVLADTRADLRVVREEIFGPVLCAMPFDDDDLERLAGLANDTEYGLFAGIWTRDLTLAHRFARRIRAGSVSVNAHMVNDPALPFGGYKQSGWGRERGREALELYCELKSVAINLG</sequence>
<evidence type="ECO:0000313" key="8">
    <source>
        <dbReference type="Proteomes" id="UP000315235"/>
    </source>
</evidence>
<gene>
    <name evidence="7" type="ORF">FM069_13545</name>
</gene>
<dbReference type="PROSITE" id="PS00687">
    <property type="entry name" value="ALDEHYDE_DEHYDR_GLU"/>
    <property type="match status" value="1"/>
</dbReference>